<organism evidence="13 14">
    <name type="scientific">Syntrophorhabdus aromaticivorans</name>
    <dbReference type="NCBI Taxonomy" id="328301"/>
    <lineage>
        <taxon>Bacteria</taxon>
        <taxon>Pseudomonadati</taxon>
        <taxon>Thermodesulfobacteriota</taxon>
        <taxon>Syntrophorhabdia</taxon>
        <taxon>Syntrophorhabdales</taxon>
        <taxon>Syntrophorhabdaceae</taxon>
        <taxon>Syntrophorhabdus</taxon>
    </lineage>
</organism>
<feature type="domain" description="Histidine kinase" evidence="10">
    <location>
        <begin position="293"/>
        <end position="503"/>
    </location>
</feature>
<dbReference type="NCBIfam" id="TIGR00229">
    <property type="entry name" value="sensory_box"/>
    <property type="match status" value="1"/>
</dbReference>
<evidence type="ECO:0000256" key="6">
    <source>
        <dbReference type="ARBA" id="ARBA00022777"/>
    </source>
</evidence>
<sequence>MDLAGILTVHRNEVVKEWIRRLHGEVSPAYSAQSVEVLYETVSVIADANFAALINDDFSGLDDFVERIGKIRSRAGFSLSDVQKAFELYRTIILRILGKELEGPLLIDTIERLNFCLSYTIHSFSDYFQALSEQEIRKYAQALEAKVAERTKELAESEAKYRTLVEEIHDGYFVNQKGRIAFANKAFCIMHGYTLTEVIGRPYTDFVASESLDEVRRFYEKRVAEGRAKEHYVYFRLHKNGTALPTENRVALTFYEGDVAAIGICRDITERMQVEKRIREAESLARIGHLTTSLAHEIRNPLSAAKMSIQMLLKNPAFQGNEARRLEILEKEISRLDKIVTEMLDFAKPVKYDFRPTSMTELLGACLEALETKITEKGIAIKKIFPKRLPDVVVDQEKMEQAAINLLLNSIEAVDTGDGIIRVAVKHQKGPRNLLRVEIRDNGYGVGEEDLPYIFDPFYSKKVKGTGLGLANAKRIVEAHGGSIQALPVHPRGMSMSFTVPAA</sequence>
<dbReference type="Pfam" id="PF14361">
    <property type="entry name" value="RsbRD_N"/>
    <property type="match status" value="1"/>
</dbReference>
<evidence type="ECO:0000259" key="10">
    <source>
        <dbReference type="PROSITE" id="PS50109"/>
    </source>
</evidence>
<evidence type="ECO:0000256" key="5">
    <source>
        <dbReference type="ARBA" id="ARBA00022741"/>
    </source>
</evidence>
<dbReference type="InterPro" id="IPR000700">
    <property type="entry name" value="PAS-assoc_C"/>
</dbReference>
<feature type="coiled-coil region" evidence="9">
    <location>
        <begin position="140"/>
        <end position="167"/>
    </location>
</feature>
<dbReference type="Pfam" id="PF02518">
    <property type="entry name" value="HATPase_c"/>
    <property type="match status" value="1"/>
</dbReference>
<dbReference type="SUPFAM" id="SSF55874">
    <property type="entry name" value="ATPase domain of HSP90 chaperone/DNA topoisomerase II/histidine kinase"/>
    <property type="match status" value="1"/>
</dbReference>
<dbReference type="SMART" id="SM00388">
    <property type="entry name" value="HisKA"/>
    <property type="match status" value="1"/>
</dbReference>
<dbReference type="PROSITE" id="PS50109">
    <property type="entry name" value="HIS_KIN"/>
    <property type="match status" value="1"/>
</dbReference>
<dbReference type="Pfam" id="PF13426">
    <property type="entry name" value="PAS_9"/>
    <property type="match status" value="1"/>
</dbReference>
<dbReference type="Proteomes" id="UP000777265">
    <property type="component" value="Unassembled WGS sequence"/>
</dbReference>
<dbReference type="InterPro" id="IPR036890">
    <property type="entry name" value="HATPase_C_sf"/>
</dbReference>
<dbReference type="CDD" id="cd00075">
    <property type="entry name" value="HATPase"/>
    <property type="match status" value="1"/>
</dbReference>
<dbReference type="InterPro" id="IPR035965">
    <property type="entry name" value="PAS-like_dom_sf"/>
</dbReference>
<dbReference type="SMART" id="SM00091">
    <property type="entry name" value="PAS"/>
    <property type="match status" value="1"/>
</dbReference>
<gene>
    <name evidence="13" type="ORF">GXY80_14210</name>
</gene>
<dbReference type="Gene3D" id="3.30.565.10">
    <property type="entry name" value="Histidine kinase-like ATPase, C-terminal domain"/>
    <property type="match status" value="1"/>
</dbReference>
<dbReference type="AlphaFoldDB" id="A0A971M7J6"/>
<dbReference type="PANTHER" id="PTHR43065">
    <property type="entry name" value="SENSOR HISTIDINE KINASE"/>
    <property type="match status" value="1"/>
</dbReference>
<reference evidence="13" key="2">
    <citation type="submission" date="2020-01" db="EMBL/GenBank/DDBJ databases">
        <authorList>
            <person name="Campanaro S."/>
        </authorList>
    </citation>
    <scope>NUCLEOTIDE SEQUENCE</scope>
    <source>
        <strain evidence="13">AS06rmzACSIP_7</strain>
    </source>
</reference>
<dbReference type="GO" id="GO:0000155">
    <property type="term" value="F:phosphorelay sensor kinase activity"/>
    <property type="evidence" value="ECO:0007669"/>
    <property type="project" value="InterPro"/>
</dbReference>
<evidence type="ECO:0000256" key="8">
    <source>
        <dbReference type="ARBA" id="ARBA00023012"/>
    </source>
</evidence>
<dbReference type="InterPro" id="IPR036097">
    <property type="entry name" value="HisK_dim/P_sf"/>
</dbReference>
<reference evidence="13" key="1">
    <citation type="journal article" date="2020" name="Biotechnol. Biofuels">
        <title>New insights from the biogas microbiome by comprehensive genome-resolved metagenomics of nearly 1600 species originating from multiple anaerobic digesters.</title>
        <authorList>
            <person name="Campanaro S."/>
            <person name="Treu L."/>
            <person name="Rodriguez-R L.M."/>
            <person name="Kovalovszki A."/>
            <person name="Ziels R.M."/>
            <person name="Maus I."/>
            <person name="Zhu X."/>
            <person name="Kougias P.G."/>
            <person name="Basile A."/>
            <person name="Luo G."/>
            <person name="Schluter A."/>
            <person name="Konstantinidis K.T."/>
            <person name="Angelidaki I."/>
        </authorList>
    </citation>
    <scope>NUCLEOTIDE SEQUENCE</scope>
    <source>
        <strain evidence="13">AS06rmzACSIP_7</strain>
    </source>
</reference>
<keyword evidence="8" id="KW-0902">Two-component regulatory system</keyword>
<dbReference type="CDD" id="cd00130">
    <property type="entry name" value="PAS"/>
    <property type="match status" value="1"/>
</dbReference>
<comment type="catalytic activity">
    <reaction evidence="1">
        <text>ATP + protein L-histidine = ADP + protein N-phospho-L-histidine.</text>
        <dbReference type="EC" id="2.7.13.3"/>
    </reaction>
</comment>
<dbReference type="PANTHER" id="PTHR43065:SF10">
    <property type="entry name" value="PEROXIDE STRESS-ACTIVATED HISTIDINE KINASE MAK3"/>
    <property type="match status" value="1"/>
</dbReference>
<evidence type="ECO:0000256" key="9">
    <source>
        <dbReference type="SAM" id="Coils"/>
    </source>
</evidence>
<evidence type="ECO:0000259" key="11">
    <source>
        <dbReference type="PROSITE" id="PS50112"/>
    </source>
</evidence>
<evidence type="ECO:0000256" key="2">
    <source>
        <dbReference type="ARBA" id="ARBA00012438"/>
    </source>
</evidence>
<dbReference type="EC" id="2.7.13.3" evidence="2"/>
<proteinExistence type="predicted"/>
<dbReference type="InterPro" id="IPR025751">
    <property type="entry name" value="RsbRD_N_dom"/>
</dbReference>
<dbReference type="GO" id="GO:0005524">
    <property type="term" value="F:ATP binding"/>
    <property type="evidence" value="ECO:0007669"/>
    <property type="project" value="UniProtKB-KW"/>
</dbReference>
<dbReference type="SMART" id="SM00387">
    <property type="entry name" value="HATPase_c"/>
    <property type="match status" value="1"/>
</dbReference>
<comment type="caution">
    <text evidence="13">The sequence shown here is derived from an EMBL/GenBank/DDBJ whole genome shotgun (WGS) entry which is preliminary data.</text>
</comment>
<dbReference type="PRINTS" id="PR00344">
    <property type="entry name" value="BCTRLSENSOR"/>
</dbReference>
<keyword evidence="3" id="KW-0597">Phosphoprotein</keyword>
<evidence type="ECO:0000256" key="4">
    <source>
        <dbReference type="ARBA" id="ARBA00022679"/>
    </source>
</evidence>
<keyword evidence="7" id="KW-0067">ATP-binding</keyword>
<dbReference type="InterPro" id="IPR000014">
    <property type="entry name" value="PAS"/>
</dbReference>
<dbReference type="PROSITE" id="PS50113">
    <property type="entry name" value="PAC"/>
    <property type="match status" value="1"/>
</dbReference>
<keyword evidence="4" id="KW-0808">Transferase</keyword>
<protein>
    <recommendedName>
        <fullName evidence="2">histidine kinase</fullName>
        <ecNumber evidence="2">2.7.13.3</ecNumber>
    </recommendedName>
</protein>
<dbReference type="InterPro" id="IPR005467">
    <property type="entry name" value="His_kinase_dom"/>
</dbReference>
<dbReference type="Gene3D" id="3.30.450.20">
    <property type="entry name" value="PAS domain"/>
    <property type="match status" value="1"/>
</dbReference>
<evidence type="ECO:0000259" key="12">
    <source>
        <dbReference type="PROSITE" id="PS50113"/>
    </source>
</evidence>
<evidence type="ECO:0000313" key="13">
    <source>
        <dbReference type="EMBL" id="NLW36611.1"/>
    </source>
</evidence>
<dbReference type="EMBL" id="JAAYEE010000273">
    <property type="protein sequence ID" value="NLW36611.1"/>
    <property type="molecule type" value="Genomic_DNA"/>
</dbReference>
<name>A0A971M7J6_9BACT</name>
<dbReference type="Pfam" id="PF00512">
    <property type="entry name" value="HisKA"/>
    <property type="match status" value="1"/>
</dbReference>
<evidence type="ECO:0000256" key="3">
    <source>
        <dbReference type="ARBA" id="ARBA00022553"/>
    </source>
</evidence>
<dbReference type="Gene3D" id="1.10.287.130">
    <property type="match status" value="1"/>
</dbReference>
<dbReference type="PROSITE" id="PS50112">
    <property type="entry name" value="PAS"/>
    <property type="match status" value="1"/>
</dbReference>
<keyword evidence="9" id="KW-0175">Coiled coil</keyword>
<evidence type="ECO:0000313" key="14">
    <source>
        <dbReference type="Proteomes" id="UP000777265"/>
    </source>
</evidence>
<dbReference type="InterPro" id="IPR003661">
    <property type="entry name" value="HisK_dim/P_dom"/>
</dbReference>
<dbReference type="SUPFAM" id="SSF47384">
    <property type="entry name" value="Homodimeric domain of signal transducing histidine kinase"/>
    <property type="match status" value="1"/>
</dbReference>
<dbReference type="CDD" id="cd00082">
    <property type="entry name" value="HisKA"/>
    <property type="match status" value="1"/>
</dbReference>
<dbReference type="InterPro" id="IPR004358">
    <property type="entry name" value="Sig_transdc_His_kin-like_C"/>
</dbReference>
<feature type="domain" description="PAC" evidence="12">
    <location>
        <begin position="227"/>
        <end position="280"/>
    </location>
</feature>
<evidence type="ECO:0000256" key="7">
    <source>
        <dbReference type="ARBA" id="ARBA00022840"/>
    </source>
</evidence>
<dbReference type="InterPro" id="IPR003594">
    <property type="entry name" value="HATPase_dom"/>
</dbReference>
<dbReference type="SUPFAM" id="SSF55785">
    <property type="entry name" value="PYP-like sensor domain (PAS domain)"/>
    <property type="match status" value="1"/>
</dbReference>
<evidence type="ECO:0000256" key="1">
    <source>
        <dbReference type="ARBA" id="ARBA00000085"/>
    </source>
</evidence>
<keyword evidence="6" id="KW-0418">Kinase</keyword>
<feature type="domain" description="PAS" evidence="11">
    <location>
        <begin position="157"/>
        <end position="226"/>
    </location>
</feature>
<accession>A0A971M7J6</accession>
<keyword evidence="5" id="KW-0547">Nucleotide-binding</keyword>